<reference evidence="10 11" key="1">
    <citation type="submission" date="2018-10" db="EMBL/GenBank/DDBJ databases">
        <title>Comamonadaceae CDC group NO-1 genome sequencing and assembly.</title>
        <authorList>
            <person name="Bernier A.-M."/>
            <person name="Bernard K."/>
        </authorList>
    </citation>
    <scope>NUCLEOTIDE SEQUENCE [LARGE SCALE GENOMIC DNA]</scope>
    <source>
        <strain evidence="10 11">NML180582</strain>
    </source>
</reference>
<dbReference type="OrthoDB" id="8557224at2"/>
<dbReference type="RefSeq" id="WP_122244059.1">
    <property type="nucleotide sequence ID" value="NZ_RDQJ01000002.1"/>
</dbReference>
<evidence type="ECO:0000256" key="6">
    <source>
        <dbReference type="ARBA" id="ARBA00023136"/>
    </source>
</evidence>
<feature type="compositionally biased region" description="Basic and acidic residues" evidence="8">
    <location>
        <begin position="1"/>
        <end position="11"/>
    </location>
</feature>
<keyword evidence="5 7" id="KW-1133">Transmembrane helix</keyword>
<evidence type="ECO:0000313" key="11">
    <source>
        <dbReference type="Proteomes" id="UP000275180"/>
    </source>
</evidence>
<comment type="similarity">
    <text evidence="7">Belongs to the binding-protein-dependent transport system permease family.</text>
</comment>
<evidence type="ECO:0000256" key="4">
    <source>
        <dbReference type="ARBA" id="ARBA00022692"/>
    </source>
</evidence>
<dbReference type="NCBIfam" id="TIGR01097">
    <property type="entry name" value="PhnE"/>
    <property type="match status" value="1"/>
</dbReference>
<dbReference type="PANTHER" id="PTHR30043">
    <property type="entry name" value="PHOSPHONATES TRANSPORT SYSTEM PERMEASE PROTEIN"/>
    <property type="match status" value="1"/>
</dbReference>
<dbReference type="PROSITE" id="PS50928">
    <property type="entry name" value="ABC_TM1"/>
    <property type="match status" value="1"/>
</dbReference>
<dbReference type="InterPro" id="IPR035906">
    <property type="entry name" value="MetI-like_sf"/>
</dbReference>
<evidence type="ECO:0000256" key="1">
    <source>
        <dbReference type="ARBA" id="ARBA00004651"/>
    </source>
</evidence>
<comment type="caution">
    <text evidence="10">The sequence shown here is derived from an EMBL/GenBank/DDBJ whole genome shotgun (WGS) entry which is preliminary data.</text>
</comment>
<dbReference type="InterPro" id="IPR000515">
    <property type="entry name" value="MetI-like"/>
</dbReference>
<dbReference type="PANTHER" id="PTHR30043:SF1">
    <property type="entry name" value="ABC TRANSPORT SYSTEM PERMEASE PROTEIN P69"/>
    <property type="match status" value="1"/>
</dbReference>
<dbReference type="CDD" id="cd06261">
    <property type="entry name" value="TM_PBP2"/>
    <property type="match status" value="1"/>
</dbReference>
<keyword evidence="2 7" id="KW-0813">Transport</keyword>
<dbReference type="Proteomes" id="UP000275180">
    <property type="component" value="Unassembled WGS sequence"/>
</dbReference>
<dbReference type="EMBL" id="RDQJ01000002">
    <property type="protein sequence ID" value="RMX18611.1"/>
    <property type="molecule type" value="Genomic_DNA"/>
</dbReference>
<evidence type="ECO:0000256" key="8">
    <source>
        <dbReference type="SAM" id="MobiDB-lite"/>
    </source>
</evidence>
<feature type="transmembrane region" description="Helical" evidence="7">
    <location>
        <begin position="236"/>
        <end position="256"/>
    </location>
</feature>
<evidence type="ECO:0000313" key="10">
    <source>
        <dbReference type="EMBL" id="RMX18611.1"/>
    </source>
</evidence>
<dbReference type="Gene3D" id="1.10.3720.10">
    <property type="entry name" value="MetI-like"/>
    <property type="match status" value="1"/>
</dbReference>
<feature type="transmembrane region" description="Helical" evidence="7">
    <location>
        <begin position="95"/>
        <end position="119"/>
    </location>
</feature>
<accession>A0A3M6RV76</accession>
<name>A0A3M6RV76_9BURK</name>
<feature type="transmembrane region" description="Helical" evidence="7">
    <location>
        <begin position="268"/>
        <end position="287"/>
    </location>
</feature>
<dbReference type="InterPro" id="IPR005769">
    <property type="entry name" value="PhnE/PtxC"/>
</dbReference>
<dbReference type="GO" id="GO:0005886">
    <property type="term" value="C:plasma membrane"/>
    <property type="evidence" value="ECO:0007669"/>
    <property type="project" value="UniProtKB-SubCell"/>
</dbReference>
<dbReference type="AlphaFoldDB" id="A0A3M6RV76"/>
<feature type="domain" description="ABC transmembrane type-1" evidence="9">
    <location>
        <begin position="91"/>
        <end position="281"/>
    </location>
</feature>
<gene>
    <name evidence="10" type="primary">phnE</name>
    <name evidence="10" type="ORF">EBQ34_02515</name>
</gene>
<evidence type="ECO:0000256" key="3">
    <source>
        <dbReference type="ARBA" id="ARBA00022475"/>
    </source>
</evidence>
<feature type="transmembrane region" description="Helical" evidence="7">
    <location>
        <begin position="153"/>
        <end position="176"/>
    </location>
</feature>
<sequence length="293" mass="30916">MGFASRPHDDAAAPGQTGAELPLPPRPRRSLWTILALLALAALVVASFVTLDLQWRDLFSAQGLGAMAQFVRGFFPPETGPVFLWLTARAALETLAMSLLGTALAAVGGLALALLASAATTQTRGQRGWRSGRSALRGLALAILNLLRAVPELIWAVLLLIAAGLGPMAGTLALALHTSGVLGRLFAQSLESAAPDVAQALRLRGVGALQTFAWATWPQIAPQLLSYTLYRWENNIRAATVLGIVGAGGLGQMLSYHLGLFHMRETGTVLLAMLLLVAVVDGSSFAIRRVMAR</sequence>
<organism evidence="10 11">
    <name type="scientific">Vandammella animalimorsus</name>
    <dbReference type="NCBI Taxonomy" id="2029117"/>
    <lineage>
        <taxon>Bacteria</taxon>
        <taxon>Pseudomonadati</taxon>
        <taxon>Pseudomonadota</taxon>
        <taxon>Betaproteobacteria</taxon>
        <taxon>Burkholderiales</taxon>
        <taxon>Comamonadaceae</taxon>
        <taxon>Vandammella</taxon>
    </lineage>
</organism>
<feature type="transmembrane region" description="Helical" evidence="7">
    <location>
        <begin position="31"/>
        <end position="51"/>
    </location>
</feature>
<comment type="subcellular location">
    <subcellularLocation>
        <location evidence="1 7">Cell membrane</location>
        <topology evidence="1 7">Multi-pass membrane protein</topology>
    </subcellularLocation>
</comment>
<dbReference type="Pfam" id="PF00528">
    <property type="entry name" value="BPD_transp_1"/>
    <property type="match status" value="1"/>
</dbReference>
<evidence type="ECO:0000256" key="5">
    <source>
        <dbReference type="ARBA" id="ARBA00022989"/>
    </source>
</evidence>
<proteinExistence type="inferred from homology"/>
<keyword evidence="6 7" id="KW-0472">Membrane</keyword>
<dbReference type="SUPFAM" id="SSF161098">
    <property type="entry name" value="MetI-like"/>
    <property type="match status" value="1"/>
</dbReference>
<feature type="region of interest" description="Disordered" evidence="8">
    <location>
        <begin position="1"/>
        <end position="24"/>
    </location>
</feature>
<protein>
    <submittedName>
        <fullName evidence="10">Phosphonate ABC transporter, permease protein PhnE</fullName>
    </submittedName>
</protein>
<evidence type="ECO:0000256" key="7">
    <source>
        <dbReference type="RuleBase" id="RU363032"/>
    </source>
</evidence>
<keyword evidence="4 7" id="KW-0812">Transmembrane</keyword>
<dbReference type="GO" id="GO:0015416">
    <property type="term" value="F:ABC-type phosphonate transporter activity"/>
    <property type="evidence" value="ECO:0007669"/>
    <property type="project" value="InterPro"/>
</dbReference>
<keyword evidence="3" id="KW-1003">Cell membrane</keyword>
<evidence type="ECO:0000259" key="9">
    <source>
        <dbReference type="PROSITE" id="PS50928"/>
    </source>
</evidence>
<evidence type="ECO:0000256" key="2">
    <source>
        <dbReference type="ARBA" id="ARBA00022448"/>
    </source>
</evidence>